<dbReference type="AlphaFoldDB" id="B3RWE8"/>
<reference evidence="2 3" key="1">
    <citation type="journal article" date="2008" name="Nature">
        <title>The Trichoplax genome and the nature of placozoans.</title>
        <authorList>
            <person name="Srivastava M."/>
            <person name="Begovic E."/>
            <person name="Chapman J."/>
            <person name="Putnam N.H."/>
            <person name="Hellsten U."/>
            <person name="Kawashima T."/>
            <person name="Kuo A."/>
            <person name="Mitros T."/>
            <person name="Salamov A."/>
            <person name="Carpenter M.L."/>
            <person name="Signorovitch A.Y."/>
            <person name="Moreno M.A."/>
            <person name="Kamm K."/>
            <person name="Grimwood J."/>
            <person name="Schmutz J."/>
            <person name="Shapiro H."/>
            <person name="Grigoriev I.V."/>
            <person name="Buss L.W."/>
            <person name="Schierwater B."/>
            <person name="Dellaporta S.L."/>
            <person name="Rokhsar D.S."/>
        </authorList>
    </citation>
    <scope>NUCLEOTIDE SEQUENCE [LARGE SCALE GENOMIC DNA]</scope>
    <source>
        <strain evidence="2 3">Grell-BS-1999</strain>
    </source>
</reference>
<gene>
    <name evidence="2" type="ORF">TRIADDRAFT_26025</name>
</gene>
<dbReference type="CTD" id="6753782"/>
<name>B3RWE8_TRIAD</name>
<evidence type="ECO:0008006" key="4">
    <source>
        <dbReference type="Google" id="ProtNLM"/>
    </source>
</evidence>
<evidence type="ECO:0000313" key="2">
    <source>
        <dbReference type="EMBL" id="EDV25124.1"/>
    </source>
</evidence>
<dbReference type="InterPro" id="IPR016024">
    <property type="entry name" value="ARM-type_fold"/>
</dbReference>
<dbReference type="EMBL" id="DS985245">
    <property type="protein sequence ID" value="EDV25124.1"/>
    <property type="molecule type" value="Genomic_DNA"/>
</dbReference>
<evidence type="ECO:0000313" key="3">
    <source>
        <dbReference type="Proteomes" id="UP000009022"/>
    </source>
</evidence>
<keyword evidence="3" id="KW-1185">Reference proteome</keyword>
<feature type="compositionally biased region" description="Polar residues" evidence="1">
    <location>
        <begin position="16"/>
        <end position="30"/>
    </location>
</feature>
<feature type="compositionally biased region" description="Polar residues" evidence="1">
    <location>
        <begin position="39"/>
        <end position="48"/>
    </location>
</feature>
<dbReference type="Proteomes" id="UP000009022">
    <property type="component" value="Unassembled WGS sequence"/>
</dbReference>
<dbReference type="RefSeq" id="XP_002113014.1">
    <property type="nucleotide sequence ID" value="XM_002112978.1"/>
</dbReference>
<dbReference type="PANTHER" id="PTHR21356">
    <property type="entry name" value="ARMADILLO REPEAT CONTAINING 2"/>
    <property type="match status" value="1"/>
</dbReference>
<proteinExistence type="predicted"/>
<protein>
    <recommendedName>
        <fullName evidence="4">Armadillo repeat-containing domain-containing protein</fullName>
    </recommendedName>
</protein>
<dbReference type="OrthoDB" id="247006at2759"/>
<feature type="compositionally biased region" description="Basic and acidic residues" evidence="1">
    <location>
        <begin position="71"/>
        <end position="82"/>
    </location>
</feature>
<organism evidence="2 3">
    <name type="scientific">Trichoplax adhaerens</name>
    <name type="common">Trichoplax reptans</name>
    <dbReference type="NCBI Taxonomy" id="10228"/>
    <lineage>
        <taxon>Eukaryota</taxon>
        <taxon>Metazoa</taxon>
        <taxon>Placozoa</taxon>
        <taxon>Uniplacotomia</taxon>
        <taxon>Trichoplacea</taxon>
        <taxon>Trichoplacidae</taxon>
        <taxon>Trichoplax</taxon>
    </lineage>
</organism>
<dbReference type="STRING" id="10228.B3RWE8"/>
<dbReference type="InterPro" id="IPR038905">
    <property type="entry name" value="ARMC2"/>
</dbReference>
<dbReference type="OMA" id="EACIYAY"/>
<accession>B3RWE8</accession>
<dbReference type="PANTHER" id="PTHR21356:SF1">
    <property type="entry name" value="ARMADILLO REPEAT-CONTAINING PROTEIN 2"/>
    <property type="match status" value="1"/>
</dbReference>
<dbReference type="GeneID" id="6753782"/>
<dbReference type="KEGG" id="tad:TRIADDRAFT_26025"/>
<feature type="region of interest" description="Disordered" evidence="1">
    <location>
        <begin position="1"/>
        <end position="89"/>
    </location>
</feature>
<dbReference type="eggNOG" id="KOG1048">
    <property type="taxonomic scope" value="Eukaryota"/>
</dbReference>
<dbReference type="GO" id="GO:0044782">
    <property type="term" value="P:cilium organization"/>
    <property type="evidence" value="ECO:0000318"/>
    <property type="project" value="GO_Central"/>
</dbReference>
<dbReference type="SUPFAM" id="SSF48371">
    <property type="entry name" value="ARM repeat"/>
    <property type="match status" value="1"/>
</dbReference>
<dbReference type="PhylomeDB" id="B3RWE8"/>
<sequence length="697" mass="79079">MANRRVHSGPKERLQSDITIDTSKNDNLAVTNDLEPSSDKTASSNSKGVKTKTLTKSKENLKTTKKRITKDKKSTIQDENKKTKNSATEDEDAAYWERVIVPLLNRIDLTKLEGPTSTNQLYQSTCYLWDALFRKNLLGRSSGETGSSKRRSSVLHAAYRLLDQDDPKLLIKLARIIFSMKVSGKNLGNICKLVYLASRNESNDKMIIDENIPDYLFEIWKDVDPTINLEALTYSAASIKFLSGNANLQDYLFDRNCIEAVALAMNSLNSESDLKSSEISHAMIQLTGILANLADNGQHRKKLMSKEIVLSVLPVVTKFTSDHDLMLNIARIFSKLTQHSEFCHILIDEADLIVLFLKVMEKQVHKADLVLRLGYILGNIFLESEEISIFVTSNGNGIEYLLKVLRTYLDWDRKLASDEDTEEKPKSVAKIEDVILKIIRAIVNLSIYPDVGSIIATSYEFVDYLLQLLATKDILKSREIVTHAAVAISNLSFYDVNESALFKKEIELTKFLVLLLLDDNASIMIDVVRVFGNLTRSKAVRDLLVKKKVDEMMIALLDAGQRETVFYACGLLMNFMKDADNREKLLKEGGVKRLIDALRDFGRDDWQLAGLICKTLWNYSVGMENSYSAFGEEDTDRLIDFLEEYLDEDIIFDYADSDVSPETQEMLKDIWNDDFCPVATEFLQKVIKYRSDLEPLD</sequence>
<dbReference type="InterPro" id="IPR011989">
    <property type="entry name" value="ARM-like"/>
</dbReference>
<dbReference type="Gene3D" id="1.25.10.10">
    <property type="entry name" value="Leucine-rich Repeat Variant"/>
    <property type="match status" value="2"/>
</dbReference>
<evidence type="ECO:0000256" key="1">
    <source>
        <dbReference type="SAM" id="MobiDB-lite"/>
    </source>
</evidence>
<dbReference type="InParanoid" id="B3RWE8"/>
<dbReference type="FunCoup" id="B3RWE8">
    <property type="interactions" value="250"/>
</dbReference>
<dbReference type="HOGENOM" id="CLU_007173_0_0_1"/>